<dbReference type="Pfam" id="PF03564">
    <property type="entry name" value="DUF1759"/>
    <property type="match status" value="1"/>
</dbReference>
<dbReference type="Gene3D" id="3.30.70.270">
    <property type="match status" value="1"/>
</dbReference>
<feature type="region of interest" description="Disordered" evidence="2">
    <location>
        <begin position="417"/>
        <end position="469"/>
    </location>
</feature>
<proteinExistence type="predicted"/>
<dbReference type="Gene3D" id="2.40.70.10">
    <property type="entry name" value="Acid Proteases"/>
    <property type="match status" value="1"/>
</dbReference>
<evidence type="ECO:0000313" key="4">
    <source>
        <dbReference type="EnsemblMetazoa" id="AALFPA23_012076.P17227"/>
    </source>
</evidence>
<sequence length="1218" mass="136788">MAPNLRRLEKGERFCRDSLRNLAQLVDSYREDRDRVMLEGRKERLEEIFDEYKDTRLQLEVSDDFQTSLRQKLEAEALKQSQDGVDIETKSVEQANREARVSFESTYLRLKGFILSKTRCNADPGPQVAPPQQTRVKLPEIKLPNFDGTIREWPAFRDSFQSLIASNPQLSDVDKFSCLLSSHSKEAKRMVEVIEVTSDNYVVAWELLEKRYENKYLIVKSYVEALFTADPVKRECHEALNRLIDTFERNLKLLEKAGEQPANWSTLLVFMLCSRLDPATLRLWETHRKSTLVPKYTDLIDFLRNHSLVLQSIDASKGRPSDSSRSSTQRSSQQAPKLNVVHSAVTAQKSCPFCKQEAHSPYQCEIFRKMTPTQRFEATKKNALCINCLSASHLVKACSSGTCRVCQQRHHTMLHQRPVVPTSQPVQSTAKSAESLPSSSSLRPQSVVPNKQSLQSENQPQATAVPAPQTSHFSMPFAEAQPAVPATVLLSTALVKVFTSSGSFLWARALLDSGSQLNFVSENLAQRLKLRRTKEFVPISGVGLSSTSSKHTTTIRIQSHCADFEDSWKFHVLSKLTLEMPNQSVHVSRVSWPADVVLADPTFDRPGSIDLILGVDIFYDLLRDGQFKSGSGEPVLQNTALGWVVSGKVSAKVPVMAVSNVAHITSHPSIEDQLARFWEVESCHIQSTHSVEEAECEEFFARTTEQEASGRFIVALPTKPSVISRLGNSKDIADRRFYSLERRLNASPTLKQAFSAFIDEYVQLGHMKLIEDSQPEPKPSYYLPHHCIVRPDSITTKLRVVFDASCSTDSGVSLNDALLVGPVIQDDLLTIVLRFRMPRFAVIADIEKMYRQIRVREADQPLQRIRWRDSSTQPLQTFQLSTVTYGTSSAPYLATKCLQKLSENASESHPAAAAVICKDFYMDDMLTGTDTIEEGQELCQDLIEVTNSVGLPLRKWASNSSAVLEAVPPHLRDERTLFELDSAASPIKALGLQWNTASDELQFNVPNYNTELPITKQTVLSDIARLFDPLGLAGPVLVQAKLFLQDLWKDGCDWKEILCERRQRQWLELRDSFRHLSDLKIPRWVVGTVGAIGLELHGFSDASERAYGACIYIRAVSSTGDIHVNLLTAKSKIAPKGKGKKDGVVSLPRLELCGALLLSHLFEKVETSLNLKATNFFWTDSEITLFQIAASPSRWKTFVANRCSEIQRLTANGIWSHC</sequence>
<dbReference type="CDD" id="cd00303">
    <property type="entry name" value="retropepsin_like"/>
    <property type="match status" value="1"/>
</dbReference>
<feature type="domain" description="Reverse transcriptase" evidence="3">
    <location>
        <begin position="836"/>
        <end position="954"/>
    </location>
</feature>
<dbReference type="RefSeq" id="XP_062703845.1">
    <property type="nucleotide sequence ID" value="XM_062847861.1"/>
</dbReference>
<dbReference type="InterPro" id="IPR021109">
    <property type="entry name" value="Peptidase_aspartic_dom_sf"/>
</dbReference>
<dbReference type="PANTHER" id="PTHR47331">
    <property type="entry name" value="PHD-TYPE DOMAIN-CONTAINING PROTEIN"/>
    <property type="match status" value="1"/>
</dbReference>
<dbReference type="GeneID" id="134286273"/>
<dbReference type="InterPro" id="IPR043128">
    <property type="entry name" value="Rev_trsase/Diguanyl_cyclase"/>
</dbReference>
<dbReference type="Proteomes" id="UP000069940">
    <property type="component" value="Unassembled WGS sequence"/>
</dbReference>
<feature type="region of interest" description="Disordered" evidence="2">
    <location>
        <begin position="314"/>
        <end position="337"/>
    </location>
</feature>
<name>A0ABM1YTP4_AEDAL</name>
<feature type="compositionally biased region" description="Low complexity" evidence="2">
    <location>
        <begin position="323"/>
        <end position="334"/>
    </location>
</feature>
<reference evidence="4" key="2">
    <citation type="submission" date="2025-05" db="UniProtKB">
        <authorList>
            <consortium name="EnsemblMetazoa"/>
        </authorList>
    </citation>
    <scope>IDENTIFICATION</scope>
    <source>
        <strain evidence="4">Foshan</strain>
    </source>
</reference>
<keyword evidence="5" id="KW-1185">Reference proteome</keyword>
<dbReference type="InterPro" id="IPR000477">
    <property type="entry name" value="RT_dom"/>
</dbReference>
<dbReference type="Gene3D" id="3.10.10.10">
    <property type="entry name" value="HIV Type 1 Reverse Transcriptase, subunit A, domain 1"/>
    <property type="match status" value="1"/>
</dbReference>
<protein>
    <recommendedName>
        <fullName evidence="3">Reverse transcriptase domain-containing protein</fullName>
    </recommendedName>
</protein>
<dbReference type="InterPro" id="IPR043502">
    <property type="entry name" value="DNA/RNA_pol_sf"/>
</dbReference>
<dbReference type="Pfam" id="PF05380">
    <property type="entry name" value="Peptidase_A17"/>
    <property type="match status" value="1"/>
</dbReference>
<dbReference type="CDD" id="cd01644">
    <property type="entry name" value="RT_pepA17"/>
    <property type="match status" value="1"/>
</dbReference>
<accession>A0ABM1YTP4</accession>
<organism evidence="4 5">
    <name type="scientific">Aedes albopictus</name>
    <name type="common">Asian tiger mosquito</name>
    <name type="synonym">Stegomyia albopicta</name>
    <dbReference type="NCBI Taxonomy" id="7160"/>
    <lineage>
        <taxon>Eukaryota</taxon>
        <taxon>Metazoa</taxon>
        <taxon>Ecdysozoa</taxon>
        <taxon>Arthropoda</taxon>
        <taxon>Hexapoda</taxon>
        <taxon>Insecta</taxon>
        <taxon>Pterygota</taxon>
        <taxon>Neoptera</taxon>
        <taxon>Endopterygota</taxon>
        <taxon>Diptera</taxon>
        <taxon>Nematocera</taxon>
        <taxon>Culicoidea</taxon>
        <taxon>Culicidae</taxon>
        <taxon>Culicinae</taxon>
        <taxon>Aedini</taxon>
        <taxon>Aedes</taxon>
        <taxon>Stegomyia</taxon>
    </lineage>
</organism>
<dbReference type="EnsemblMetazoa" id="AALFPA23_012076.R17227">
    <property type="protein sequence ID" value="AALFPA23_012076.P17227"/>
    <property type="gene ID" value="AALFPA23_012076"/>
</dbReference>
<feature type="coiled-coil region" evidence="1">
    <location>
        <begin position="35"/>
        <end position="62"/>
    </location>
</feature>
<evidence type="ECO:0000256" key="2">
    <source>
        <dbReference type="SAM" id="MobiDB-lite"/>
    </source>
</evidence>
<evidence type="ECO:0000259" key="3">
    <source>
        <dbReference type="Pfam" id="PF00078"/>
    </source>
</evidence>
<dbReference type="InterPro" id="IPR005312">
    <property type="entry name" value="DUF1759"/>
</dbReference>
<dbReference type="PANTHER" id="PTHR47331:SF1">
    <property type="entry name" value="GAG-LIKE PROTEIN"/>
    <property type="match status" value="1"/>
</dbReference>
<feature type="compositionally biased region" description="Low complexity" evidence="2">
    <location>
        <begin position="428"/>
        <end position="446"/>
    </location>
</feature>
<dbReference type="InterPro" id="IPR008042">
    <property type="entry name" value="Retrotrans_Pao"/>
</dbReference>
<feature type="compositionally biased region" description="Polar residues" evidence="2">
    <location>
        <begin position="447"/>
        <end position="469"/>
    </location>
</feature>
<dbReference type="SUPFAM" id="SSF56672">
    <property type="entry name" value="DNA/RNA polymerases"/>
    <property type="match status" value="1"/>
</dbReference>
<keyword evidence="1" id="KW-0175">Coiled coil</keyword>
<reference evidence="5" key="1">
    <citation type="journal article" date="2015" name="Proc. Natl. Acad. Sci. U.S.A.">
        <title>Genome sequence of the Asian Tiger mosquito, Aedes albopictus, reveals insights into its biology, genetics, and evolution.</title>
        <authorList>
            <person name="Chen X.G."/>
            <person name="Jiang X."/>
            <person name="Gu J."/>
            <person name="Xu M."/>
            <person name="Wu Y."/>
            <person name="Deng Y."/>
            <person name="Zhang C."/>
            <person name="Bonizzoni M."/>
            <person name="Dermauw W."/>
            <person name="Vontas J."/>
            <person name="Armbruster P."/>
            <person name="Huang X."/>
            <person name="Yang Y."/>
            <person name="Zhang H."/>
            <person name="He W."/>
            <person name="Peng H."/>
            <person name="Liu Y."/>
            <person name="Wu K."/>
            <person name="Chen J."/>
            <person name="Lirakis M."/>
            <person name="Topalis P."/>
            <person name="Van Leeuwen T."/>
            <person name="Hall A.B."/>
            <person name="Jiang X."/>
            <person name="Thorpe C."/>
            <person name="Mueller R.L."/>
            <person name="Sun C."/>
            <person name="Waterhouse R.M."/>
            <person name="Yan G."/>
            <person name="Tu Z.J."/>
            <person name="Fang X."/>
            <person name="James A.A."/>
        </authorList>
    </citation>
    <scope>NUCLEOTIDE SEQUENCE [LARGE SCALE GENOMIC DNA]</scope>
    <source>
        <strain evidence="5">Foshan</strain>
    </source>
</reference>
<evidence type="ECO:0000313" key="5">
    <source>
        <dbReference type="Proteomes" id="UP000069940"/>
    </source>
</evidence>
<dbReference type="Pfam" id="PF00078">
    <property type="entry name" value="RVT_1"/>
    <property type="match status" value="1"/>
</dbReference>
<evidence type="ECO:0000256" key="1">
    <source>
        <dbReference type="SAM" id="Coils"/>
    </source>
</evidence>